<gene>
    <name evidence="2" type="ORF">DPMN_117431</name>
</gene>
<protein>
    <submittedName>
        <fullName evidence="2">Uncharacterized protein</fullName>
    </submittedName>
</protein>
<name>A0A9D4KR96_DREPO</name>
<keyword evidence="1" id="KW-0812">Transmembrane</keyword>
<dbReference type="AlphaFoldDB" id="A0A9D4KR96"/>
<sequence length="154" mass="16116">MHLSKIRMSVGGCTSGYDYNHDKTCNTACSTGFFGQNCTHRCHCSNNDSLNACGTTDGSCPKGCEEGWTGRNCSVLKISYQESGDSVVVVAISISASTATVVVLATVVGGCIYCKRKDRQSTTADTESVGAPSASTSNSDDYITNIGIARTVNT</sequence>
<keyword evidence="1" id="KW-0472">Membrane</keyword>
<reference evidence="2" key="1">
    <citation type="journal article" date="2019" name="bioRxiv">
        <title>The Genome of the Zebra Mussel, Dreissena polymorpha: A Resource for Invasive Species Research.</title>
        <authorList>
            <person name="McCartney M.A."/>
            <person name="Auch B."/>
            <person name="Kono T."/>
            <person name="Mallez S."/>
            <person name="Zhang Y."/>
            <person name="Obille A."/>
            <person name="Becker A."/>
            <person name="Abrahante J.E."/>
            <person name="Garbe J."/>
            <person name="Badalamenti J.P."/>
            <person name="Herman A."/>
            <person name="Mangelson H."/>
            <person name="Liachko I."/>
            <person name="Sullivan S."/>
            <person name="Sone E.D."/>
            <person name="Koren S."/>
            <person name="Silverstein K.A.T."/>
            <person name="Beckman K.B."/>
            <person name="Gohl D.M."/>
        </authorList>
    </citation>
    <scope>NUCLEOTIDE SEQUENCE</scope>
    <source>
        <strain evidence="2">Duluth1</strain>
        <tissue evidence="2">Whole animal</tissue>
    </source>
</reference>
<evidence type="ECO:0000256" key="1">
    <source>
        <dbReference type="SAM" id="Phobius"/>
    </source>
</evidence>
<evidence type="ECO:0000313" key="3">
    <source>
        <dbReference type="Proteomes" id="UP000828390"/>
    </source>
</evidence>
<organism evidence="2 3">
    <name type="scientific">Dreissena polymorpha</name>
    <name type="common">Zebra mussel</name>
    <name type="synonym">Mytilus polymorpha</name>
    <dbReference type="NCBI Taxonomy" id="45954"/>
    <lineage>
        <taxon>Eukaryota</taxon>
        <taxon>Metazoa</taxon>
        <taxon>Spiralia</taxon>
        <taxon>Lophotrochozoa</taxon>
        <taxon>Mollusca</taxon>
        <taxon>Bivalvia</taxon>
        <taxon>Autobranchia</taxon>
        <taxon>Heteroconchia</taxon>
        <taxon>Euheterodonta</taxon>
        <taxon>Imparidentia</taxon>
        <taxon>Neoheterodontei</taxon>
        <taxon>Myida</taxon>
        <taxon>Dreissenoidea</taxon>
        <taxon>Dreissenidae</taxon>
        <taxon>Dreissena</taxon>
    </lineage>
</organism>
<accession>A0A9D4KR96</accession>
<proteinExistence type="predicted"/>
<reference evidence="2" key="2">
    <citation type="submission" date="2020-11" db="EMBL/GenBank/DDBJ databases">
        <authorList>
            <person name="McCartney M.A."/>
            <person name="Auch B."/>
            <person name="Kono T."/>
            <person name="Mallez S."/>
            <person name="Becker A."/>
            <person name="Gohl D.M."/>
            <person name="Silverstein K.A.T."/>
            <person name="Koren S."/>
            <person name="Bechman K.B."/>
            <person name="Herman A."/>
            <person name="Abrahante J.E."/>
            <person name="Garbe J."/>
        </authorList>
    </citation>
    <scope>NUCLEOTIDE SEQUENCE</scope>
    <source>
        <strain evidence="2">Duluth1</strain>
        <tissue evidence="2">Whole animal</tissue>
    </source>
</reference>
<dbReference type="EMBL" id="JAIWYP010000004">
    <property type="protein sequence ID" value="KAH3843897.1"/>
    <property type="molecule type" value="Genomic_DNA"/>
</dbReference>
<keyword evidence="1" id="KW-1133">Transmembrane helix</keyword>
<keyword evidence="3" id="KW-1185">Reference proteome</keyword>
<evidence type="ECO:0000313" key="2">
    <source>
        <dbReference type="EMBL" id="KAH3843897.1"/>
    </source>
</evidence>
<dbReference type="Proteomes" id="UP000828390">
    <property type="component" value="Unassembled WGS sequence"/>
</dbReference>
<feature type="transmembrane region" description="Helical" evidence="1">
    <location>
        <begin position="87"/>
        <end position="113"/>
    </location>
</feature>
<dbReference type="Gene3D" id="2.170.300.10">
    <property type="entry name" value="Tie2 ligand-binding domain superfamily"/>
    <property type="match status" value="1"/>
</dbReference>
<comment type="caution">
    <text evidence="2">The sequence shown here is derived from an EMBL/GenBank/DDBJ whole genome shotgun (WGS) entry which is preliminary data.</text>
</comment>